<protein>
    <submittedName>
        <fullName evidence="1">Uncharacterized protein</fullName>
    </submittedName>
</protein>
<comment type="caution">
    <text evidence="1">The sequence shown here is derived from an EMBL/GenBank/DDBJ whole genome shotgun (WGS) entry which is preliminary data.</text>
</comment>
<sequence length="149" mass="16056">MHSRNQKLERASIHTLLVGTSPELLAEVNAGRDFWFKILKTQTKVRSSARRDVARREERSEDWRADEKARFLGVGSCFVGEAAVCGGYSEASGTSGCFSETTGTDSKLSAEGTFVGGRSSDLGFGALWANFEPSGRLASLAVPLDGSEF</sequence>
<organism evidence="1 2">
    <name type="scientific">Cichorium intybus</name>
    <name type="common">Chicory</name>
    <dbReference type="NCBI Taxonomy" id="13427"/>
    <lineage>
        <taxon>Eukaryota</taxon>
        <taxon>Viridiplantae</taxon>
        <taxon>Streptophyta</taxon>
        <taxon>Embryophyta</taxon>
        <taxon>Tracheophyta</taxon>
        <taxon>Spermatophyta</taxon>
        <taxon>Magnoliopsida</taxon>
        <taxon>eudicotyledons</taxon>
        <taxon>Gunneridae</taxon>
        <taxon>Pentapetalae</taxon>
        <taxon>asterids</taxon>
        <taxon>campanulids</taxon>
        <taxon>Asterales</taxon>
        <taxon>Asteraceae</taxon>
        <taxon>Cichorioideae</taxon>
        <taxon>Cichorieae</taxon>
        <taxon>Cichoriinae</taxon>
        <taxon>Cichorium</taxon>
    </lineage>
</organism>
<name>A0ACB9F3Y4_CICIN</name>
<reference evidence="2" key="1">
    <citation type="journal article" date="2022" name="Mol. Ecol. Resour.">
        <title>The genomes of chicory, endive, great burdock and yacon provide insights into Asteraceae palaeo-polyploidization history and plant inulin production.</title>
        <authorList>
            <person name="Fan W."/>
            <person name="Wang S."/>
            <person name="Wang H."/>
            <person name="Wang A."/>
            <person name="Jiang F."/>
            <person name="Liu H."/>
            <person name="Zhao H."/>
            <person name="Xu D."/>
            <person name="Zhang Y."/>
        </authorList>
    </citation>
    <scope>NUCLEOTIDE SEQUENCE [LARGE SCALE GENOMIC DNA]</scope>
    <source>
        <strain evidence="2">cv. Punajuju</strain>
    </source>
</reference>
<accession>A0ACB9F3Y4</accession>
<evidence type="ECO:0000313" key="2">
    <source>
        <dbReference type="Proteomes" id="UP001055811"/>
    </source>
</evidence>
<gene>
    <name evidence="1" type="ORF">L2E82_15518</name>
</gene>
<evidence type="ECO:0000313" key="1">
    <source>
        <dbReference type="EMBL" id="KAI3765483.1"/>
    </source>
</evidence>
<proteinExistence type="predicted"/>
<dbReference type="Proteomes" id="UP001055811">
    <property type="component" value="Linkage Group LG03"/>
</dbReference>
<dbReference type="EMBL" id="CM042011">
    <property type="protein sequence ID" value="KAI3765483.1"/>
    <property type="molecule type" value="Genomic_DNA"/>
</dbReference>
<keyword evidence="2" id="KW-1185">Reference proteome</keyword>
<reference evidence="1 2" key="2">
    <citation type="journal article" date="2022" name="Mol. Ecol. Resour.">
        <title>The genomes of chicory, endive, great burdock and yacon provide insights into Asteraceae paleo-polyploidization history and plant inulin production.</title>
        <authorList>
            <person name="Fan W."/>
            <person name="Wang S."/>
            <person name="Wang H."/>
            <person name="Wang A."/>
            <person name="Jiang F."/>
            <person name="Liu H."/>
            <person name="Zhao H."/>
            <person name="Xu D."/>
            <person name="Zhang Y."/>
        </authorList>
    </citation>
    <scope>NUCLEOTIDE SEQUENCE [LARGE SCALE GENOMIC DNA]</scope>
    <source>
        <strain evidence="2">cv. Punajuju</strain>
        <tissue evidence="1">Leaves</tissue>
    </source>
</reference>